<evidence type="ECO:0000313" key="3">
    <source>
        <dbReference type="Proteomes" id="UP001201163"/>
    </source>
</evidence>
<feature type="compositionally biased region" description="Pro residues" evidence="1">
    <location>
        <begin position="68"/>
        <end position="80"/>
    </location>
</feature>
<name>A0AAD4L9W8_9AGAM</name>
<proteinExistence type="predicted"/>
<sequence>MMSLSVSSFPEAHSRLTTNPTWGEGSFSITKRWFFGGRLNTGGVSIMKGIRHIGKVQLKSSVARRAPKPQPQNSSPPLPPRFSVRPSTIVIDIIAVPRDDGRQSFTGINHDASIPSPIPWPRWRAVPLLVSNSQPRAISSGAASGGAASATAQQPAIRVDSEAARAAREGPSWQPESEETGPVTDHPIVILTPADGSDITHVLLRGDSNLLRCETRTTTRKRSLSSPSGKHMGSRTRDLSQPTPPSTLPLLSSMHIARLRSGSRPTQTPLPPLLAATERRPKTAPTARATKPIPPMPLRRPTGTREGDGDGNGSPPNMSRSRSQPQLRTAATVTGAPRAKAADEQPMPSRFRAGSPTISAKTPGALRELKPCIKQRNAPAVRASPQGEERRPRTAPETWYAARPLAPVGGTDHGAAWEMRGMGVAAARQQAARPQMPYGLRPF</sequence>
<feature type="region of interest" description="Disordered" evidence="1">
    <location>
        <begin position="215"/>
        <end position="249"/>
    </location>
</feature>
<comment type="caution">
    <text evidence="2">The sequence shown here is derived from an EMBL/GenBank/DDBJ whole genome shotgun (WGS) entry which is preliminary data.</text>
</comment>
<organism evidence="2 3">
    <name type="scientific">Lactarius akahatsu</name>
    <dbReference type="NCBI Taxonomy" id="416441"/>
    <lineage>
        <taxon>Eukaryota</taxon>
        <taxon>Fungi</taxon>
        <taxon>Dikarya</taxon>
        <taxon>Basidiomycota</taxon>
        <taxon>Agaricomycotina</taxon>
        <taxon>Agaricomycetes</taxon>
        <taxon>Russulales</taxon>
        <taxon>Russulaceae</taxon>
        <taxon>Lactarius</taxon>
    </lineage>
</organism>
<feature type="region of interest" description="Disordered" evidence="1">
    <location>
        <begin position="137"/>
        <end position="184"/>
    </location>
</feature>
<keyword evidence="3" id="KW-1185">Reference proteome</keyword>
<reference evidence="2" key="1">
    <citation type="submission" date="2022-01" db="EMBL/GenBank/DDBJ databases">
        <title>Comparative genomics reveals a dynamic genome evolution in the ectomycorrhizal milk-cap (Lactarius) mushrooms.</title>
        <authorList>
            <consortium name="DOE Joint Genome Institute"/>
            <person name="Lebreton A."/>
            <person name="Tang N."/>
            <person name="Kuo A."/>
            <person name="LaButti K."/>
            <person name="Drula E."/>
            <person name="Barry K."/>
            <person name="Clum A."/>
            <person name="Lipzen A."/>
            <person name="Mousain D."/>
            <person name="Ng V."/>
            <person name="Wang R."/>
            <person name="Wang X."/>
            <person name="Dai Y."/>
            <person name="Henrissat B."/>
            <person name="Grigoriev I.V."/>
            <person name="Guerin-Laguette A."/>
            <person name="Yu F."/>
            <person name="Martin F.M."/>
        </authorList>
    </citation>
    <scope>NUCLEOTIDE SEQUENCE</scope>
    <source>
        <strain evidence="2">QP</strain>
    </source>
</reference>
<feature type="region of interest" description="Disordered" evidence="1">
    <location>
        <begin position="261"/>
        <end position="362"/>
    </location>
</feature>
<evidence type="ECO:0000313" key="2">
    <source>
        <dbReference type="EMBL" id="KAH8984943.1"/>
    </source>
</evidence>
<dbReference type="EMBL" id="JAKELL010000070">
    <property type="protein sequence ID" value="KAH8984943.1"/>
    <property type="molecule type" value="Genomic_DNA"/>
</dbReference>
<protein>
    <submittedName>
        <fullName evidence="2">Uncharacterized protein</fullName>
    </submittedName>
</protein>
<dbReference type="Proteomes" id="UP001201163">
    <property type="component" value="Unassembled WGS sequence"/>
</dbReference>
<feature type="region of interest" description="Disordered" evidence="1">
    <location>
        <begin position="61"/>
        <end position="84"/>
    </location>
</feature>
<accession>A0AAD4L9W8</accession>
<gene>
    <name evidence="2" type="ORF">EDB92DRAFT_1459136</name>
</gene>
<feature type="compositionally biased region" description="Low complexity" evidence="1">
    <location>
        <begin position="137"/>
        <end position="152"/>
    </location>
</feature>
<feature type="region of interest" description="Disordered" evidence="1">
    <location>
        <begin position="1"/>
        <end position="21"/>
    </location>
</feature>
<feature type="compositionally biased region" description="Basic and acidic residues" evidence="1">
    <location>
        <begin position="159"/>
        <end position="168"/>
    </location>
</feature>
<dbReference type="AlphaFoldDB" id="A0AAD4L9W8"/>
<feature type="compositionally biased region" description="Polar residues" evidence="1">
    <location>
        <begin position="314"/>
        <end position="332"/>
    </location>
</feature>
<evidence type="ECO:0000256" key="1">
    <source>
        <dbReference type="SAM" id="MobiDB-lite"/>
    </source>
</evidence>